<protein>
    <submittedName>
        <fullName evidence="7">Transketolase</fullName>
    </submittedName>
</protein>
<dbReference type="RefSeq" id="WP_050724805.1">
    <property type="nucleotide sequence ID" value="NZ_CP012332.1"/>
</dbReference>
<comment type="similarity">
    <text evidence="2">Belongs to the transketolase family.</text>
</comment>
<feature type="domain" description="Transketolase N-terminal" evidence="6">
    <location>
        <begin position="24"/>
        <end position="284"/>
    </location>
</feature>
<dbReference type="AlphaFoldDB" id="A0A0K1P9Y0"/>
<name>A0A0K1P9Y0_9BACT</name>
<evidence type="ECO:0000256" key="5">
    <source>
        <dbReference type="ARBA" id="ARBA00023052"/>
    </source>
</evidence>
<evidence type="ECO:0000259" key="6">
    <source>
        <dbReference type="Pfam" id="PF00456"/>
    </source>
</evidence>
<dbReference type="Gene3D" id="3.40.50.970">
    <property type="match status" value="1"/>
</dbReference>
<dbReference type="GO" id="GO:0016740">
    <property type="term" value="F:transferase activity"/>
    <property type="evidence" value="ECO:0007669"/>
    <property type="project" value="UniProtKB-KW"/>
</dbReference>
<dbReference type="InterPro" id="IPR005474">
    <property type="entry name" value="Transketolase_N"/>
</dbReference>
<accession>A0A0K1P9Y0</accession>
<gene>
    <name evidence="7" type="ORF">AKJ08_0730</name>
</gene>
<dbReference type="CDD" id="cd02012">
    <property type="entry name" value="TPP_TK"/>
    <property type="match status" value="1"/>
</dbReference>
<dbReference type="InterPro" id="IPR029061">
    <property type="entry name" value="THDP-binding"/>
</dbReference>
<dbReference type="Proteomes" id="UP000055590">
    <property type="component" value="Chromosome"/>
</dbReference>
<reference evidence="7 8" key="1">
    <citation type="submission" date="2015-08" db="EMBL/GenBank/DDBJ databases">
        <authorList>
            <person name="Babu N.S."/>
            <person name="Beckwith C.J."/>
            <person name="Beseler K.G."/>
            <person name="Brison A."/>
            <person name="Carone J.V."/>
            <person name="Caskin T.P."/>
            <person name="Diamond M."/>
            <person name="Durham M.E."/>
            <person name="Foxe J.M."/>
            <person name="Go M."/>
            <person name="Henderson B.A."/>
            <person name="Jones I.B."/>
            <person name="McGettigan J.A."/>
            <person name="Micheletti S.J."/>
            <person name="Nasrallah M.E."/>
            <person name="Ortiz D."/>
            <person name="Piller C.R."/>
            <person name="Privatt S.R."/>
            <person name="Schneider S.L."/>
            <person name="Sharp S."/>
            <person name="Smith T.C."/>
            <person name="Stanton J.D."/>
            <person name="Ullery H.E."/>
            <person name="Wilson R.J."/>
            <person name="Serrano M.G."/>
            <person name="Buck G."/>
            <person name="Lee V."/>
            <person name="Wang Y."/>
            <person name="Carvalho R."/>
            <person name="Voegtly L."/>
            <person name="Shi R."/>
            <person name="Duckworth R."/>
            <person name="Johnson A."/>
            <person name="Loviza R."/>
            <person name="Walstead R."/>
            <person name="Shah Z."/>
            <person name="Kiflezghi M."/>
            <person name="Wade K."/>
            <person name="Ball S.L."/>
            <person name="Bradley K.W."/>
            <person name="Asai D.J."/>
            <person name="Bowman C.A."/>
            <person name="Russell D.A."/>
            <person name="Pope W.H."/>
            <person name="Jacobs-Sera D."/>
            <person name="Hendrix R.W."/>
            <person name="Hatfull G.F."/>
        </authorList>
    </citation>
    <scope>NUCLEOTIDE SEQUENCE [LARGE SCALE GENOMIC DNA]</scope>
    <source>
        <strain evidence="7 8">DSM 27710</strain>
    </source>
</reference>
<evidence type="ECO:0000256" key="3">
    <source>
        <dbReference type="ARBA" id="ARBA00022679"/>
    </source>
</evidence>
<keyword evidence="8" id="KW-1185">Reference proteome</keyword>
<dbReference type="SUPFAM" id="SSF52518">
    <property type="entry name" value="Thiamin diphosphate-binding fold (THDP-binding)"/>
    <property type="match status" value="1"/>
</dbReference>
<dbReference type="GO" id="GO:0046872">
    <property type="term" value="F:metal ion binding"/>
    <property type="evidence" value="ECO:0007669"/>
    <property type="project" value="UniProtKB-KW"/>
</dbReference>
<dbReference type="PANTHER" id="PTHR47514:SF1">
    <property type="entry name" value="TRANSKETOLASE N-TERMINAL SECTION-RELATED"/>
    <property type="match status" value="1"/>
</dbReference>
<sequence>MFPANPERPLAQTASDPAAIARLVEIARRMRIDIIEMLGKAGSGHPGGSLSAIDMVTALYFEVLRHDPKNPAWDNRDRFVLSKGHAVPAVYATMAEAGYIPHDELATLRELGSRLQGHPVTSFVLAPGVEACTGSLGQGLSVAQGMALASKLAGNPFRVYAMMGDGEMQEGQVWEALMSAPKFGLDNLVGILDYNKGQIDGPTDEVMSLEPLMDKLKAFNWHVLRVNGHDIGAFLGAIAEAHATKGKPTFIVADTVKGKGVSFMEHKISWHGSAPNAEQVKQAVAELNAAR</sequence>
<dbReference type="PANTHER" id="PTHR47514">
    <property type="entry name" value="TRANSKETOLASE N-TERMINAL SECTION-RELATED"/>
    <property type="match status" value="1"/>
</dbReference>
<dbReference type="InterPro" id="IPR049557">
    <property type="entry name" value="Transketolase_CS"/>
</dbReference>
<evidence type="ECO:0000313" key="7">
    <source>
        <dbReference type="EMBL" id="AKU90343.1"/>
    </source>
</evidence>
<evidence type="ECO:0000313" key="8">
    <source>
        <dbReference type="Proteomes" id="UP000055590"/>
    </source>
</evidence>
<dbReference type="Pfam" id="PF00456">
    <property type="entry name" value="Transketolase_N"/>
    <property type="match status" value="1"/>
</dbReference>
<keyword evidence="4" id="KW-0479">Metal-binding</keyword>
<comment type="cofactor">
    <cofactor evidence="1">
        <name>thiamine diphosphate</name>
        <dbReference type="ChEBI" id="CHEBI:58937"/>
    </cofactor>
</comment>
<dbReference type="PROSITE" id="PS00801">
    <property type="entry name" value="TRANSKETOLASE_1"/>
    <property type="match status" value="1"/>
</dbReference>
<dbReference type="KEGG" id="vin:AKJ08_0730"/>
<evidence type="ECO:0000256" key="2">
    <source>
        <dbReference type="ARBA" id="ARBA00007131"/>
    </source>
</evidence>
<keyword evidence="5" id="KW-0786">Thiamine pyrophosphate</keyword>
<organism evidence="7 8">
    <name type="scientific">Vulgatibacter incomptus</name>
    <dbReference type="NCBI Taxonomy" id="1391653"/>
    <lineage>
        <taxon>Bacteria</taxon>
        <taxon>Pseudomonadati</taxon>
        <taxon>Myxococcota</taxon>
        <taxon>Myxococcia</taxon>
        <taxon>Myxococcales</taxon>
        <taxon>Cystobacterineae</taxon>
        <taxon>Vulgatibacteraceae</taxon>
        <taxon>Vulgatibacter</taxon>
    </lineage>
</organism>
<evidence type="ECO:0000256" key="1">
    <source>
        <dbReference type="ARBA" id="ARBA00001964"/>
    </source>
</evidence>
<proteinExistence type="inferred from homology"/>
<dbReference type="OrthoDB" id="8732661at2"/>
<dbReference type="PATRIC" id="fig|1391653.3.peg.750"/>
<dbReference type="STRING" id="1391653.AKJ08_0730"/>
<dbReference type="EMBL" id="CP012332">
    <property type="protein sequence ID" value="AKU90343.1"/>
    <property type="molecule type" value="Genomic_DNA"/>
</dbReference>
<evidence type="ECO:0000256" key="4">
    <source>
        <dbReference type="ARBA" id="ARBA00022723"/>
    </source>
</evidence>
<keyword evidence="3" id="KW-0808">Transferase</keyword>